<dbReference type="PIRSF" id="PIRSF006060">
    <property type="entry name" value="AA_transporter"/>
    <property type="match status" value="1"/>
</dbReference>
<feature type="transmembrane region" description="Helical" evidence="8">
    <location>
        <begin position="220"/>
        <end position="241"/>
    </location>
</feature>
<organism evidence="9 10">
    <name type="scientific">Pseudalkalibacillus berkeleyi</name>
    <dbReference type="NCBI Taxonomy" id="1069813"/>
    <lineage>
        <taxon>Bacteria</taxon>
        <taxon>Bacillati</taxon>
        <taxon>Bacillota</taxon>
        <taxon>Bacilli</taxon>
        <taxon>Bacillales</taxon>
        <taxon>Fictibacillaceae</taxon>
        <taxon>Pseudalkalibacillus</taxon>
    </lineage>
</organism>
<proteinExistence type="inferred from homology"/>
<evidence type="ECO:0000256" key="8">
    <source>
        <dbReference type="SAM" id="Phobius"/>
    </source>
</evidence>
<dbReference type="PANTHER" id="PTHR34975">
    <property type="entry name" value="SPORE GERMINATION PROTEIN A2"/>
    <property type="match status" value="1"/>
</dbReference>
<keyword evidence="10" id="KW-1185">Reference proteome</keyword>
<keyword evidence="3" id="KW-0813">Transport</keyword>
<evidence type="ECO:0000256" key="2">
    <source>
        <dbReference type="ARBA" id="ARBA00007998"/>
    </source>
</evidence>
<keyword evidence="5 8" id="KW-0812">Transmembrane</keyword>
<feature type="transmembrane region" description="Helical" evidence="8">
    <location>
        <begin position="83"/>
        <end position="106"/>
    </location>
</feature>
<evidence type="ECO:0000313" key="10">
    <source>
        <dbReference type="Proteomes" id="UP001649381"/>
    </source>
</evidence>
<dbReference type="Pfam" id="PF03845">
    <property type="entry name" value="Spore_permease"/>
    <property type="match status" value="1"/>
</dbReference>
<dbReference type="EMBL" id="JAKIJS010000001">
    <property type="protein sequence ID" value="MCF6136728.1"/>
    <property type="molecule type" value="Genomic_DNA"/>
</dbReference>
<evidence type="ECO:0000256" key="4">
    <source>
        <dbReference type="ARBA" id="ARBA00022544"/>
    </source>
</evidence>
<feature type="transmembrane region" description="Helical" evidence="8">
    <location>
        <begin position="12"/>
        <end position="35"/>
    </location>
</feature>
<evidence type="ECO:0000256" key="5">
    <source>
        <dbReference type="ARBA" id="ARBA00022692"/>
    </source>
</evidence>
<dbReference type="PANTHER" id="PTHR34975:SF2">
    <property type="entry name" value="SPORE GERMINATION PROTEIN A2"/>
    <property type="match status" value="1"/>
</dbReference>
<dbReference type="Gene3D" id="1.20.1740.10">
    <property type="entry name" value="Amino acid/polyamine transporter I"/>
    <property type="match status" value="1"/>
</dbReference>
<dbReference type="RefSeq" id="WP_236331724.1">
    <property type="nucleotide sequence ID" value="NZ_JAKIJS010000001.1"/>
</dbReference>
<comment type="similarity">
    <text evidence="2">Belongs to the amino acid-polyamine-organocation (APC) superfamily. Spore germination protein (SGP) (TC 2.A.3.9) family.</text>
</comment>
<feature type="transmembrane region" description="Helical" evidence="8">
    <location>
        <begin position="334"/>
        <end position="356"/>
    </location>
</feature>
<evidence type="ECO:0000313" key="9">
    <source>
        <dbReference type="EMBL" id="MCF6136728.1"/>
    </source>
</evidence>
<feature type="transmembrane region" description="Helical" evidence="8">
    <location>
        <begin position="270"/>
        <end position="290"/>
    </location>
</feature>
<dbReference type="Proteomes" id="UP001649381">
    <property type="component" value="Unassembled WGS sequence"/>
</dbReference>
<evidence type="ECO:0000256" key="6">
    <source>
        <dbReference type="ARBA" id="ARBA00022989"/>
    </source>
</evidence>
<feature type="transmembrane region" description="Helical" evidence="8">
    <location>
        <begin position="41"/>
        <end position="63"/>
    </location>
</feature>
<evidence type="ECO:0000256" key="3">
    <source>
        <dbReference type="ARBA" id="ARBA00022448"/>
    </source>
</evidence>
<feature type="transmembrane region" description="Helical" evidence="8">
    <location>
        <begin position="142"/>
        <end position="164"/>
    </location>
</feature>
<accession>A0ABS9GYQ1</accession>
<gene>
    <name evidence="9" type="ORF">L2716_03235</name>
</gene>
<feature type="transmembrane region" description="Helical" evidence="8">
    <location>
        <begin position="306"/>
        <end position="322"/>
    </location>
</feature>
<name>A0ABS9GYQ1_9BACL</name>
<dbReference type="NCBIfam" id="TIGR00912">
    <property type="entry name" value="2A0309"/>
    <property type="match status" value="1"/>
</dbReference>
<keyword evidence="6 8" id="KW-1133">Transmembrane helix</keyword>
<sequence length="367" mass="41432">MKNKAESITKYQLFYMILQTQIGVGVLGLPFAVHQTSKSDGWISVIVAGLVVQILILTLWLLIRKYPGETIFSIAEKVVGPYFGKLINILYVIYGTIVCTLIYLLYQGILKLWVLPNTPRWAVMLMMVIASIYLAKERVRIIARFYLFVSVMIPVLIILTFISFPDVAETRYLFPIGQAGLYNILLGAHSVLISMLGFEMLLFLSKYVEAEDITILKSVSLANGVTTLIYVILTLVSYVVFSPKEIELVPQPVLYMLKAITFRIVERIDLLFISIWIVIVATSLISYLLFASKGLAYLLKQKEHKNSVYIISAFAFFAALIPQTKFEIDKIGTYVGYISYIFIAGIPIILLAISTLKSRFSAWRASK</sequence>
<evidence type="ECO:0000256" key="7">
    <source>
        <dbReference type="ARBA" id="ARBA00023136"/>
    </source>
</evidence>
<comment type="caution">
    <text evidence="9">The sequence shown here is derived from an EMBL/GenBank/DDBJ whole genome shotgun (WGS) entry which is preliminary data.</text>
</comment>
<keyword evidence="7 8" id="KW-0472">Membrane</keyword>
<comment type="subcellular location">
    <subcellularLocation>
        <location evidence="1">Membrane</location>
        <topology evidence="1">Multi-pass membrane protein</topology>
    </subcellularLocation>
</comment>
<protein>
    <submittedName>
        <fullName evidence="9">Spore germination protein</fullName>
    </submittedName>
</protein>
<evidence type="ECO:0000256" key="1">
    <source>
        <dbReference type="ARBA" id="ARBA00004141"/>
    </source>
</evidence>
<feature type="transmembrane region" description="Helical" evidence="8">
    <location>
        <begin position="118"/>
        <end position="135"/>
    </location>
</feature>
<reference evidence="9 10" key="1">
    <citation type="submission" date="2022-01" db="EMBL/GenBank/DDBJ databases">
        <title>Alkalihalobacillus sp. EGI L200015, a novel bacterium isolated from a salt lake sediment.</title>
        <authorList>
            <person name="Gao L."/>
            <person name="Fang B.-Z."/>
            <person name="Li W.-J."/>
        </authorList>
    </citation>
    <scope>NUCLEOTIDE SEQUENCE [LARGE SCALE GENOMIC DNA]</scope>
    <source>
        <strain evidence="9 10">KCTC 12718</strain>
    </source>
</reference>
<dbReference type="InterPro" id="IPR004761">
    <property type="entry name" value="Spore_GerAB"/>
</dbReference>
<keyword evidence="4" id="KW-0309">Germination</keyword>
<feature type="transmembrane region" description="Helical" evidence="8">
    <location>
        <begin position="184"/>
        <end position="208"/>
    </location>
</feature>